<dbReference type="EMBL" id="FQYQ01000007">
    <property type="protein sequence ID" value="SHI94651.1"/>
    <property type="molecule type" value="Genomic_DNA"/>
</dbReference>
<dbReference type="InterPro" id="IPR011683">
    <property type="entry name" value="Glyco_hydro_53"/>
</dbReference>
<dbReference type="EC" id="3.2.1.89" evidence="4"/>
<feature type="region of interest" description="Disordered" evidence="5">
    <location>
        <begin position="847"/>
        <end position="896"/>
    </location>
</feature>
<dbReference type="PANTHER" id="PTHR34983:SF2">
    <property type="entry name" value="ENDO-BETA-1,4-GALACTANASE"/>
    <property type="match status" value="1"/>
</dbReference>
<dbReference type="SUPFAM" id="SSF51445">
    <property type="entry name" value="(Trans)glycosidases"/>
    <property type="match status" value="1"/>
</dbReference>
<evidence type="ECO:0000256" key="5">
    <source>
        <dbReference type="SAM" id="MobiDB-lite"/>
    </source>
</evidence>
<comment type="catalytic activity">
    <reaction evidence="4">
        <text>The enzyme specifically hydrolyzes (1-&gt;4)-beta-D-galactosidic linkages in type I arabinogalactans.</text>
        <dbReference type="EC" id="3.2.1.89"/>
    </reaction>
</comment>
<evidence type="ECO:0000313" key="8">
    <source>
        <dbReference type="Proteomes" id="UP000184185"/>
    </source>
</evidence>
<name>A0A1M6FAH5_PSEXY</name>
<dbReference type="Gene3D" id="2.60.120.260">
    <property type="entry name" value="Galactose-binding domain-like"/>
    <property type="match status" value="2"/>
</dbReference>
<dbReference type="AlphaFoldDB" id="A0A1M6FAH5"/>
<dbReference type="Gene3D" id="3.20.20.80">
    <property type="entry name" value="Glycosidases"/>
    <property type="match status" value="1"/>
</dbReference>
<evidence type="ECO:0000259" key="6">
    <source>
        <dbReference type="Pfam" id="PF07532"/>
    </source>
</evidence>
<dbReference type="GO" id="GO:0015926">
    <property type="term" value="F:glucosidase activity"/>
    <property type="evidence" value="ECO:0007669"/>
    <property type="project" value="InterPro"/>
</dbReference>
<evidence type="ECO:0000256" key="3">
    <source>
        <dbReference type="ARBA" id="ARBA00023295"/>
    </source>
</evidence>
<feature type="domain" description="Bacterial Ig-like" evidence="6">
    <location>
        <begin position="620"/>
        <end position="677"/>
    </location>
</feature>
<dbReference type="PANTHER" id="PTHR34983">
    <property type="entry name" value="ARABINOGALACTAN ENDO-BETA-1,4-GALACTANASE A"/>
    <property type="match status" value="1"/>
</dbReference>
<dbReference type="InterPro" id="IPR011081">
    <property type="entry name" value="Big_4"/>
</dbReference>
<feature type="compositionally biased region" description="Basic and acidic residues" evidence="5">
    <location>
        <begin position="887"/>
        <end position="896"/>
    </location>
</feature>
<keyword evidence="2 4" id="KW-0378">Hydrolase</keyword>
<reference evidence="7 8" key="1">
    <citation type="submission" date="2016-11" db="EMBL/GenBank/DDBJ databases">
        <authorList>
            <person name="Jaros S."/>
            <person name="Januszkiewicz K."/>
            <person name="Wedrychowicz H."/>
        </authorList>
    </citation>
    <scope>NUCLEOTIDE SEQUENCE [LARGE SCALE GENOMIC DNA]</scope>
    <source>
        <strain evidence="7 8">DSM 14809</strain>
    </source>
</reference>
<feature type="chain" id="PRO_5011826772" description="Arabinogalactan endo-beta-1,4-galactanase" evidence="4">
    <location>
        <begin position="31"/>
        <end position="936"/>
    </location>
</feature>
<proteinExistence type="inferred from homology"/>
<evidence type="ECO:0000313" key="7">
    <source>
        <dbReference type="EMBL" id="SHI94651.1"/>
    </source>
</evidence>
<dbReference type="GO" id="GO:0045490">
    <property type="term" value="P:pectin catabolic process"/>
    <property type="evidence" value="ECO:0007669"/>
    <property type="project" value="TreeGrafter"/>
</dbReference>
<dbReference type="Proteomes" id="UP000184185">
    <property type="component" value="Unassembled WGS sequence"/>
</dbReference>
<gene>
    <name evidence="7" type="ORF">SAMN02745725_01434</name>
</gene>
<dbReference type="Pfam" id="PF07532">
    <property type="entry name" value="Big_4"/>
    <property type="match status" value="1"/>
</dbReference>
<dbReference type="Pfam" id="PF07745">
    <property type="entry name" value="Glyco_hydro_53"/>
    <property type="match status" value="1"/>
</dbReference>
<dbReference type="RefSeq" id="WP_242939590.1">
    <property type="nucleotide sequence ID" value="NZ_FQYQ01000007.1"/>
</dbReference>
<feature type="signal peptide" evidence="4">
    <location>
        <begin position="1"/>
        <end position="30"/>
    </location>
</feature>
<dbReference type="InterPro" id="IPR017853">
    <property type="entry name" value="GH"/>
</dbReference>
<keyword evidence="4" id="KW-0732">Signal</keyword>
<dbReference type="GO" id="GO:0031218">
    <property type="term" value="F:arabinogalactan endo-1,4-beta-galactosidase activity"/>
    <property type="evidence" value="ECO:0007669"/>
    <property type="project" value="UniProtKB-EC"/>
</dbReference>
<comment type="similarity">
    <text evidence="1 4">Belongs to the glycosyl hydrolase 53 family.</text>
</comment>
<sequence>MKRRSVFVRALSVFSMVSVVLAQMPIVANAEEEEEKEEKTWKKTDYIENGDFEKGDLSGWSVSMPDDDGENVGSKIKVDEWANNNKTNIFNYWNNNADGAELSLSQTIKNLPAGSYRLSFEADGATSQSGMTVSIAGEDIDVETTGWDSWSVFTTEEFTVEDKEDITVSFSGKVESGYWGDVDNFVLYTLEDSSAEGPGQEETEETDPVDSEINVEKVAGCDDNFITGVDVSSYLSEKNSGVKYYDFDGNELSNQGFFDFLHDCGVNYVRIRVWNDPTDGNGNGYGGGNCDIETAVKIGKWVTNAGMKVLIDFHYSDFWADPGKQTAPKAWKSMSIDEKSEAVEKYTKDSLDKLIDAGVNVGMVQIGNETNNGVAGEKSWENMSKIFSAGSKAVRAVSKNLDNDILVAVHFTNPETSGRYAGYAKKLDEYGVDYDVFASSYYPYWHGTLSNLKSVLSDIADTYDKKVMVAETSYVHTLKDGDGHTNTEYEGKSGDALNFDISVQGQADSVRSVIDTVASIDDGIGVFYWEPAWIPVKAYDADAEDAADVLAGNKEAWEKYGSGWASSYAGAYDKDAKDWYGGSAVDNEAWFDFEGHALASAKIYSYVRSGAKAPLSVIRIDVEAVTVELGEDVVLPESASVVYNDGSKVDAKVTWDEAKLAEAMEAGAGEYEIPGTLVVNDETKNVTCKLTINPKNLLVNGSFEDGNKAWTISDIKNADGNNGVSIQADSSNVRTGQMSLKFWDNEEIYYTVEQKVTVDKGVYKLGAFVEGGDCGDAAEFKLYAVVGENNLSTDTGVTGWQNWANPEVTDIIVNTDSTEITVGVSVKAAAGGWGAWDDFYLYKTGEAPSEEIGGGDDPTPVPGDDPVIDNPGEGNQDDPAPSDTPSDDNKDKEKEAVEKTVQEIIKAVDTFVKQVVVPVVKEIIKVVKKIFGWFRW</sequence>
<organism evidence="7 8">
    <name type="scientific">Pseudobutyrivibrio xylanivorans DSM 14809</name>
    <dbReference type="NCBI Taxonomy" id="1123012"/>
    <lineage>
        <taxon>Bacteria</taxon>
        <taxon>Bacillati</taxon>
        <taxon>Bacillota</taxon>
        <taxon>Clostridia</taxon>
        <taxon>Lachnospirales</taxon>
        <taxon>Lachnospiraceae</taxon>
        <taxon>Pseudobutyrivibrio</taxon>
    </lineage>
</organism>
<evidence type="ECO:0000256" key="4">
    <source>
        <dbReference type="RuleBase" id="RU361192"/>
    </source>
</evidence>
<accession>A0A1M6FAH5</accession>
<protein>
    <recommendedName>
        <fullName evidence="4">Arabinogalactan endo-beta-1,4-galactanase</fullName>
        <ecNumber evidence="4">3.2.1.89</ecNumber>
    </recommendedName>
</protein>
<evidence type="ECO:0000256" key="2">
    <source>
        <dbReference type="ARBA" id="ARBA00022801"/>
    </source>
</evidence>
<evidence type="ECO:0000256" key="1">
    <source>
        <dbReference type="ARBA" id="ARBA00010687"/>
    </source>
</evidence>
<keyword evidence="3 4" id="KW-0326">Glycosidase</keyword>
<keyword evidence="8" id="KW-1185">Reference proteome</keyword>
<dbReference type="STRING" id="185007.SAMN02910350_00296"/>